<organism evidence="2">
    <name type="scientific">Methyloraptor flagellatus</name>
    <dbReference type="NCBI Taxonomy" id="3162530"/>
    <lineage>
        <taxon>Bacteria</taxon>
        <taxon>Pseudomonadati</taxon>
        <taxon>Pseudomonadota</taxon>
        <taxon>Alphaproteobacteria</taxon>
        <taxon>Hyphomicrobiales</taxon>
        <taxon>Ancalomicrobiaceae</taxon>
        <taxon>Methyloraptor</taxon>
    </lineage>
</organism>
<dbReference type="KEGG" id="mflg:ABS361_20915"/>
<feature type="region of interest" description="Disordered" evidence="1">
    <location>
        <begin position="1"/>
        <end position="32"/>
    </location>
</feature>
<dbReference type="InterPro" id="IPR021698">
    <property type="entry name" value="DUF3280"/>
</dbReference>
<sequence>MMPGPWQAPRSRPRDAGGRDCPRSHNRPEPHPMIRAKILGLAALLASLGVAPVPAAATEPTRPIPIVVFGFELDDFTAGGPIAGESAEETARLERVTLHVREALAASGRYRLVDPTAVETETMRQHWLRNCNACEADIALAAGAEQSLLGIFRKLSVMQQMLEFRIRDAKTGRIIAQMQTDLRGETDESWTRAATWLIKNRVFADGKTH</sequence>
<dbReference type="AlphaFoldDB" id="A0AAU7X8P8"/>
<protein>
    <submittedName>
        <fullName evidence="2">DUF3280 domain-containing protein</fullName>
    </submittedName>
</protein>
<name>A0AAU7X8P8_9HYPH</name>
<feature type="compositionally biased region" description="Basic and acidic residues" evidence="1">
    <location>
        <begin position="12"/>
        <end position="32"/>
    </location>
</feature>
<accession>A0AAU7X8P8</accession>
<dbReference type="EMBL" id="CP158568">
    <property type="protein sequence ID" value="XBY44442.1"/>
    <property type="molecule type" value="Genomic_DNA"/>
</dbReference>
<gene>
    <name evidence="2" type="ORF">ABS361_20915</name>
</gene>
<reference evidence="2" key="1">
    <citation type="submission" date="2024-06" db="EMBL/GenBank/DDBJ databases">
        <title>Methylostella associata gen. nov., sp. nov., a novel Ancalomicrobiaceae-affiliated facultatively methylotrophic bacteria that feed on methanotrophs of the genus Methylococcus.</title>
        <authorList>
            <person name="Saltykova V."/>
            <person name="Danilova O.V."/>
            <person name="Oshkin I.Y."/>
            <person name="Belova S.E."/>
            <person name="Pimenov N.V."/>
            <person name="Dedysh S.N."/>
        </authorList>
    </citation>
    <scope>NUCLEOTIDE SEQUENCE</scope>
    <source>
        <strain evidence="2">S20</strain>
    </source>
</reference>
<evidence type="ECO:0000313" key="2">
    <source>
        <dbReference type="EMBL" id="XBY44442.1"/>
    </source>
</evidence>
<dbReference type="RefSeq" id="WP_407049535.1">
    <property type="nucleotide sequence ID" value="NZ_CP158568.1"/>
</dbReference>
<proteinExistence type="predicted"/>
<evidence type="ECO:0000256" key="1">
    <source>
        <dbReference type="SAM" id="MobiDB-lite"/>
    </source>
</evidence>
<dbReference type="Pfam" id="PF11684">
    <property type="entry name" value="DUF3280"/>
    <property type="match status" value="1"/>
</dbReference>